<gene>
    <name evidence="2" type="ORF">ETD86_29470</name>
</gene>
<protein>
    <submittedName>
        <fullName evidence="2">Uncharacterized protein</fullName>
    </submittedName>
</protein>
<evidence type="ECO:0000256" key="1">
    <source>
        <dbReference type="SAM" id="MobiDB-lite"/>
    </source>
</evidence>
<dbReference type="EMBL" id="VCKY01000114">
    <property type="protein sequence ID" value="TMR14078.1"/>
    <property type="molecule type" value="Genomic_DNA"/>
</dbReference>
<comment type="caution">
    <text evidence="2">The sequence shown here is derived from an EMBL/GenBank/DDBJ whole genome shotgun (WGS) entry which is preliminary data.</text>
</comment>
<dbReference type="RefSeq" id="WP_138669502.1">
    <property type="nucleotide sequence ID" value="NZ_VCKY01000114.1"/>
</dbReference>
<accession>A0A5S4FA20</accession>
<evidence type="ECO:0000313" key="2">
    <source>
        <dbReference type="EMBL" id="TMR14078.1"/>
    </source>
</evidence>
<reference evidence="2 3" key="1">
    <citation type="submission" date="2019-05" db="EMBL/GenBank/DDBJ databases">
        <title>Draft genome sequence of Nonomuraea turkmeniaca DSM 43926.</title>
        <authorList>
            <person name="Saricaoglu S."/>
            <person name="Isik K."/>
        </authorList>
    </citation>
    <scope>NUCLEOTIDE SEQUENCE [LARGE SCALE GENOMIC DNA]</scope>
    <source>
        <strain evidence="2 3">DSM 43926</strain>
    </source>
</reference>
<name>A0A5S4FA20_9ACTN</name>
<keyword evidence="3" id="KW-1185">Reference proteome</keyword>
<organism evidence="2 3">
    <name type="scientific">Nonomuraea turkmeniaca</name>
    <dbReference type="NCBI Taxonomy" id="103838"/>
    <lineage>
        <taxon>Bacteria</taxon>
        <taxon>Bacillati</taxon>
        <taxon>Actinomycetota</taxon>
        <taxon>Actinomycetes</taxon>
        <taxon>Streptosporangiales</taxon>
        <taxon>Streptosporangiaceae</taxon>
        <taxon>Nonomuraea</taxon>
    </lineage>
</organism>
<evidence type="ECO:0000313" key="3">
    <source>
        <dbReference type="Proteomes" id="UP000309128"/>
    </source>
</evidence>
<dbReference type="Proteomes" id="UP000309128">
    <property type="component" value="Unassembled WGS sequence"/>
</dbReference>
<sequence length="110" mass="12190">MLPLHRVVRRIRERRQAQRDYRALCAQGRAPIVQVRIRIDPDDDEWTSLDGITGVSTVVPLTPAGKRRVRRILADIERTCVRAVLAARQGESDAAAPADDVPEGDRGALA</sequence>
<proteinExistence type="predicted"/>
<feature type="region of interest" description="Disordered" evidence="1">
    <location>
        <begin position="89"/>
        <end position="110"/>
    </location>
</feature>
<dbReference type="AlphaFoldDB" id="A0A5S4FA20"/>